<gene>
    <name evidence="1" type="ORF">CEXT_650751</name>
</gene>
<comment type="caution">
    <text evidence="1">The sequence shown here is derived from an EMBL/GenBank/DDBJ whole genome shotgun (WGS) entry which is preliminary data.</text>
</comment>
<organism evidence="1 2">
    <name type="scientific">Caerostris extrusa</name>
    <name type="common">Bark spider</name>
    <name type="synonym">Caerostris bankana</name>
    <dbReference type="NCBI Taxonomy" id="172846"/>
    <lineage>
        <taxon>Eukaryota</taxon>
        <taxon>Metazoa</taxon>
        <taxon>Ecdysozoa</taxon>
        <taxon>Arthropoda</taxon>
        <taxon>Chelicerata</taxon>
        <taxon>Arachnida</taxon>
        <taxon>Araneae</taxon>
        <taxon>Araneomorphae</taxon>
        <taxon>Entelegynae</taxon>
        <taxon>Araneoidea</taxon>
        <taxon>Araneidae</taxon>
        <taxon>Caerostris</taxon>
    </lineage>
</organism>
<name>A0AAV4TLT0_CAEEX</name>
<dbReference type="Proteomes" id="UP001054945">
    <property type="component" value="Unassembled WGS sequence"/>
</dbReference>
<accession>A0AAV4TLT0</accession>
<evidence type="ECO:0000313" key="2">
    <source>
        <dbReference type="Proteomes" id="UP001054945"/>
    </source>
</evidence>
<proteinExistence type="predicted"/>
<sequence>MLKKNAISELRKRFKNEVSEEIYEDTYMFYKFLK</sequence>
<dbReference type="AlphaFoldDB" id="A0AAV4TLT0"/>
<feature type="non-terminal residue" evidence="1">
    <location>
        <position position="34"/>
    </location>
</feature>
<evidence type="ECO:0000313" key="1">
    <source>
        <dbReference type="EMBL" id="GIY47528.1"/>
    </source>
</evidence>
<dbReference type="EMBL" id="BPLR01011588">
    <property type="protein sequence ID" value="GIY47528.1"/>
    <property type="molecule type" value="Genomic_DNA"/>
</dbReference>
<keyword evidence="2" id="KW-1185">Reference proteome</keyword>
<protein>
    <submittedName>
        <fullName evidence="1">Uncharacterized protein</fullName>
    </submittedName>
</protein>
<reference evidence="1 2" key="1">
    <citation type="submission" date="2021-06" db="EMBL/GenBank/DDBJ databases">
        <title>Caerostris extrusa draft genome.</title>
        <authorList>
            <person name="Kono N."/>
            <person name="Arakawa K."/>
        </authorList>
    </citation>
    <scope>NUCLEOTIDE SEQUENCE [LARGE SCALE GENOMIC DNA]</scope>
</reference>